<evidence type="ECO:0000313" key="6">
    <source>
        <dbReference type="EMBL" id="OTQ11909.1"/>
    </source>
</evidence>
<dbReference type="RefSeq" id="WP_086272731.1">
    <property type="nucleotide sequence ID" value="NZ_MZNE01000020.1"/>
</dbReference>
<dbReference type="EMBL" id="NART01000001">
    <property type="protein sequence ID" value="OTQ11909.1"/>
    <property type="molecule type" value="Genomic_DNA"/>
</dbReference>
<proteinExistence type="inferred from homology"/>
<evidence type="ECO:0000256" key="1">
    <source>
        <dbReference type="ARBA" id="ARBA00005964"/>
    </source>
</evidence>
<keyword evidence="3" id="KW-0732">Signal</keyword>
<dbReference type="Pfam" id="PF00135">
    <property type="entry name" value="COesterase"/>
    <property type="match status" value="1"/>
</dbReference>
<name>A0A242NIP2_9GAMM</name>
<comment type="similarity">
    <text evidence="1 3">Belongs to the type-B carboxylesterase/lipase family.</text>
</comment>
<dbReference type="Gene3D" id="3.40.50.1820">
    <property type="entry name" value="alpha/beta hydrolase"/>
    <property type="match status" value="1"/>
</dbReference>
<keyword evidence="7" id="KW-1185">Reference proteome</keyword>
<dbReference type="Proteomes" id="UP000194977">
    <property type="component" value="Unassembled WGS sequence"/>
</dbReference>
<feature type="signal peptide" evidence="3">
    <location>
        <begin position="1"/>
        <end position="26"/>
    </location>
</feature>
<dbReference type="PROSITE" id="PS00122">
    <property type="entry name" value="CARBOXYLESTERASE_B_1"/>
    <property type="match status" value="1"/>
</dbReference>
<dbReference type="InterPro" id="IPR002018">
    <property type="entry name" value="CarbesteraseB"/>
</dbReference>
<dbReference type="EC" id="3.1.1.-" evidence="3"/>
<sequence length="583" mass="64732">MKKSLLKLNIAAVLFGLLALSPSTFASNQNNSHNVDNHQTNINQTTDATLVQTQYGMVKGQFDKINNVIVWTGIPYAKSPAGQLRWKKPVDPEPWEGVLDATQASKVAFQIKENKVIGSDDSLNLNIYRPNNKSNNLPVLVYIHGGNNQNGKAEEMTGNTMVNDINGIFVSINYRLGPLGFNPLPALQTGDKLEDSGNYALLDIAKSLDWIKENIANFGGDANNITVSGFSAGGRDVMAMLISPIFKDKFQKAISFSGGMTIADKQDSVKVFAKAIAPLVVEDKIKPTQEEAYDWLLTNQSDVRNYLYSLSSQRLVSLMGNAGIRMSVFPHLYNDGYVIPEDGFNTHEYNSVPLIMLTGTGEFSLFAQTSTYFSDAFNNGLPTDKKLNEFNFTNKYGGRLYDLFNVADSAQKMAPFYTAKIYGLEIEFGQDANSVGSKMALFGAFHGVFLPLLDANSQNYDGIIGNAYKTQGAKQLSMTLKKYLNNFIHSGDPNGTNLVYWNNWTADHSKANNTYLYMNADKVKAIAYMGGKNFTYSDVLNEMDNDQSINQESKNIIISEVLNGRWFSAELDQRYKNKSLWIK</sequence>
<dbReference type="AlphaFoldDB" id="A0A242NIP2"/>
<evidence type="ECO:0000256" key="3">
    <source>
        <dbReference type="RuleBase" id="RU361235"/>
    </source>
</evidence>
<accession>A0A242NIP2</accession>
<dbReference type="OrthoDB" id="9775851at2"/>
<gene>
    <name evidence="6" type="ORF">B6C91_00005</name>
    <name evidence="5" type="ORF">B6D08_05925</name>
</gene>
<dbReference type="InterPro" id="IPR019826">
    <property type="entry name" value="Carboxylesterase_B_AS"/>
</dbReference>
<organism evidence="5 8">
    <name type="scientific">Gilliamella apicola</name>
    <dbReference type="NCBI Taxonomy" id="1196095"/>
    <lineage>
        <taxon>Bacteria</taxon>
        <taxon>Pseudomonadati</taxon>
        <taxon>Pseudomonadota</taxon>
        <taxon>Gammaproteobacteria</taxon>
        <taxon>Orbales</taxon>
        <taxon>Orbaceae</taxon>
        <taxon>Gilliamella</taxon>
    </lineage>
</organism>
<comment type="caution">
    <text evidence="5">The sequence shown here is derived from an EMBL/GenBank/DDBJ whole genome shotgun (WGS) entry which is preliminary data.</text>
</comment>
<protein>
    <recommendedName>
        <fullName evidence="3">Carboxylic ester hydrolase</fullName>
        <ecNumber evidence="3">3.1.1.-</ecNumber>
    </recommendedName>
</protein>
<evidence type="ECO:0000259" key="4">
    <source>
        <dbReference type="Pfam" id="PF00135"/>
    </source>
</evidence>
<evidence type="ECO:0000256" key="2">
    <source>
        <dbReference type="ARBA" id="ARBA00022801"/>
    </source>
</evidence>
<dbReference type="EMBL" id="NARP01000012">
    <property type="protein sequence ID" value="OTP99986.1"/>
    <property type="molecule type" value="Genomic_DNA"/>
</dbReference>
<feature type="chain" id="PRO_5011817015" description="Carboxylic ester hydrolase" evidence="3">
    <location>
        <begin position="27"/>
        <end position="583"/>
    </location>
</feature>
<dbReference type="SUPFAM" id="SSF53474">
    <property type="entry name" value="alpha/beta-Hydrolases"/>
    <property type="match status" value="1"/>
</dbReference>
<keyword evidence="2 3" id="KW-0378">Hydrolase</keyword>
<evidence type="ECO:0000313" key="8">
    <source>
        <dbReference type="Proteomes" id="UP000194977"/>
    </source>
</evidence>
<evidence type="ECO:0000313" key="5">
    <source>
        <dbReference type="EMBL" id="OTP99986.1"/>
    </source>
</evidence>
<dbReference type="GO" id="GO:0016787">
    <property type="term" value="F:hydrolase activity"/>
    <property type="evidence" value="ECO:0007669"/>
    <property type="project" value="UniProtKB-KW"/>
</dbReference>
<dbReference type="InterPro" id="IPR050309">
    <property type="entry name" value="Type-B_Carboxylest/Lipase"/>
</dbReference>
<dbReference type="PANTHER" id="PTHR11559">
    <property type="entry name" value="CARBOXYLESTERASE"/>
    <property type="match status" value="1"/>
</dbReference>
<feature type="domain" description="Carboxylesterase type B" evidence="4">
    <location>
        <begin position="48"/>
        <end position="374"/>
    </location>
</feature>
<dbReference type="Proteomes" id="UP000194800">
    <property type="component" value="Unassembled WGS sequence"/>
</dbReference>
<evidence type="ECO:0000313" key="7">
    <source>
        <dbReference type="Proteomes" id="UP000194800"/>
    </source>
</evidence>
<reference evidence="7 8" key="1">
    <citation type="submission" date="2017-03" db="EMBL/GenBank/DDBJ databases">
        <title>Comparative genomics of honeybee gut symbionts reveal geographically distinct and subgroup specific antibiotic resistance.</title>
        <authorList>
            <person name="Ludvigsen J."/>
            <person name="Porcellato D."/>
            <person name="Labee-Lund T.M."/>
            <person name="Amdam G.V."/>
            <person name="Rudi K."/>
        </authorList>
    </citation>
    <scope>NUCLEOTIDE SEQUENCE [LARGE SCALE GENOMIC DNA]</scope>
    <source>
        <strain evidence="5 8">A-7-12</strain>
        <strain evidence="6 7">A-9-12</strain>
    </source>
</reference>
<dbReference type="InterPro" id="IPR029058">
    <property type="entry name" value="AB_hydrolase_fold"/>
</dbReference>